<gene>
    <name evidence="4" type="ORF">JY651_05195</name>
</gene>
<sequence length="162" mass="17853">MAARAKRVKPEAKSRSGSKPKPPSKSTPGSRSKPPPRAKPKLELTPKPEAKPGSESKPEPRPLFSETVFRAVRAIPRGQVRSYAQVALYAGRPGAARGVGHELTGLPPERQRDVPWWRVIRSDGTLAPMVAHEQAKRLRAEGLEVRQRGEVFRVMVDEDARG</sequence>
<organism evidence="4 5">
    <name type="scientific">Pyxidicoccus parkwayensis</name>
    <dbReference type="NCBI Taxonomy" id="2813578"/>
    <lineage>
        <taxon>Bacteria</taxon>
        <taxon>Pseudomonadati</taxon>
        <taxon>Myxococcota</taxon>
        <taxon>Myxococcia</taxon>
        <taxon>Myxococcales</taxon>
        <taxon>Cystobacterineae</taxon>
        <taxon>Myxococcaceae</taxon>
        <taxon>Pyxidicoccus</taxon>
    </lineage>
</organism>
<name>A0ABX7P228_9BACT</name>
<dbReference type="CDD" id="cd06445">
    <property type="entry name" value="ATase"/>
    <property type="match status" value="1"/>
</dbReference>
<feature type="compositionally biased region" description="Basic and acidic residues" evidence="2">
    <location>
        <begin position="40"/>
        <end position="60"/>
    </location>
</feature>
<dbReference type="Proteomes" id="UP000662747">
    <property type="component" value="Chromosome"/>
</dbReference>
<dbReference type="PANTHER" id="PTHR42942">
    <property type="entry name" value="6-O-METHYLGUANINE DNA METHYLTRANSFERASE"/>
    <property type="match status" value="1"/>
</dbReference>
<keyword evidence="1" id="KW-0227">DNA damage</keyword>
<dbReference type="EMBL" id="CP071090">
    <property type="protein sequence ID" value="QSQ24361.1"/>
    <property type="molecule type" value="Genomic_DNA"/>
</dbReference>
<dbReference type="InterPro" id="IPR036217">
    <property type="entry name" value="MethylDNA_cys_MeTrfase_DNAb"/>
</dbReference>
<proteinExistence type="predicted"/>
<feature type="domain" description="Methylated-DNA-[protein]-cysteine S-methyltransferase DNA binding" evidence="3">
    <location>
        <begin position="64"/>
        <end position="142"/>
    </location>
</feature>
<dbReference type="InterPro" id="IPR052520">
    <property type="entry name" value="ATL_DNA_repair"/>
</dbReference>
<dbReference type="RefSeq" id="WP_206725927.1">
    <property type="nucleotide sequence ID" value="NZ_CP071090.1"/>
</dbReference>
<dbReference type="Pfam" id="PF01035">
    <property type="entry name" value="DNA_binding_1"/>
    <property type="match status" value="1"/>
</dbReference>
<evidence type="ECO:0000313" key="5">
    <source>
        <dbReference type="Proteomes" id="UP000662747"/>
    </source>
</evidence>
<evidence type="ECO:0000256" key="2">
    <source>
        <dbReference type="SAM" id="MobiDB-lite"/>
    </source>
</evidence>
<keyword evidence="5" id="KW-1185">Reference proteome</keyword>
<dbReference type="Gene3D" id="1.10.10.10">
    <property type="entry name" value="Winged helix-like DNA-binding domain superfamily/Winged helix DNA-binding domain"/>
    <property type="match status" value="1"/>
</dbReference>
<evidence type="ECO:0000259" key="3">
    <source>
        <dbReference type="Pfam" id="PF01035"/>
    </source>
</evidence>
<reference evidence="4 5" key="1">
    <citation type="submission" date="2021-02" db="EMBL/GenBank/DDBJ databases">
        <title>De Novo genome assembly of isolated myxobacteria.</title>
        <authorList>
            <person name="Stevens D.C."/>
        </authorList>
    </citation>
    <scope>NUCLEOTIDE SEQUENCE [LARGE SCALE GENOMIC DNA]</scope>
    <source>
        <strain evidence="5">SCPEA02</strain>
    </source>
</reference>
<dbReference type="PANTHER" id="PTHR42942:SF1">
    <property type="entry name" value="ALKYLTRANSFERASE-LIKE PROTEIN 1"/>
    <property type="match status" value="1"/>
</dbReference>
<dbReference type="InterPro" id="IPR036388">
    <property type="entry name" value="WH-like_DNA-bd_sf"/>
</dbReference>
<dbReference type="InterPro" id="IPR014048">
    <property type="entry name" value="MethylDNA_cys_MeTrfase_DNA-bd"/>
</dbReference>
<protein>
    <submittedName>
        <fullName evidence="4">MGMT family protein</fullName>
    </submittedName>
</protein>
<evidence type="ECO:0000256" key="1">
    <source>
        <dbReference type="ARBA" id="ARBA00022763"/>
    </source>
</evidence>
<feature type="region of interest" description="Disordered" evidence="2">
    <location>
        <begin position="1"/>
        <end position="63"/>
    </location>
</feature>
<dbReference type="SUPFAM" id="SSF46767">
    <property type="entry name" value="Methylated DNA-protein cysteine methyltransferase, C-terminal domain"/>
    <property type="match status" value="1"/>
</dbReference>
<accession>A0ABX7P228</accession>
<evidence type="ECO:0000313" key="4">
    <source>
        <dbReference type="EMBL" id="QSQ24361.1"/>
    </source>
</evidence>